<dbReference type="InterPro" id="IPR000836">
    <property type="entry name" value="PRTase_dom"/>
</dbReference>
<proteinExistence type="predicted"/>
<dbReference type="Pfam" id="PF00156">
    <property type="entry name" value="Pribosyltran"/>
    <property type="match status" value="1"/>
</dbReference>
<keyword evidence="2" id="KW-0328">Glycosyltransferase</keyword>
<name>A0AAP2RB41_9EURY</name>
<comment type="caution">
    <text evidence="2">The sequence shown here is derived from an EMBL/GenBank/DDBJ whole genome shotgun (WGS) entry which is preliminary data.</text>
</comment>
<accession>A0AAP2RB41</accession>
<dbReference type="RefSeq" id="WP_230741066.1">
    <property type="nucleotide sequence ID" value="NZ_PGCK01000003.1"/>
</dbReference>
<protein>
    <submittedName>
        <fullName evidence="2">Phosphoribosyltransferase</fullName>
    </submittedName>
</protein>
<evidence type="ECO:0000259" key="1">
    <source>
        <dbReference type="Pfam" id="PF00156"/>
    </source>
</evidence>
<dbReference type="InterPro" id="IPR029057">
    <property type="entry name" value="PRTase-like"/>
</dbReference>
<feature type="domain" description="Phosphoribosyltransferase" evidence="1">
    <location>
        <begin position="10"/>
        <end position="163"/>
    </location>
</feature>
<evidence type="ECO:0000313" key="3">
    <source>
        <dbReference type="Proteomes" id="UP001320159"/>
    </source>
</evidence>
<keyword evidence="2" id="KW-0808">Transferase</keyword>
<reference evidence="2 3" key="1">
    <citation type="submission" date="2017-11" db="EMBL/GenBank/DDBJ databases">
        <title>Isolation and Characterization of Family Methanocellaceae Species from Potential Methane Hydrate Area Offshore Southwestern Taiwan.</title>
        <authorList>
            <person name="Zhang W.-L."/>
            <person name="Chen W.-C."/>
            <person name="Lai M.-C."/>
            <person name="Chen S.-C."/>
        </authorList>
    </citation>
    <scope>NUCLEOTIDE SEQUENCE [LARGE SCALE GENOMIC DNA]</scope>
    <source>
        <strain evidence="2 3">CWC-04</strain>
    </source>
</reference>
<dbReference type="Gene3D" id="3.40.50.2020">
    <property type="match status" value="1"/>
</dbReference>
<evidence type="ECO:0000313" key="2">
    <source>
        <dbReference type="EMBL" id="MCD1294259.1"/>
    </source>
</evidence>
<sequence>MRFKNRSQAGKMLAKELSAYKGENVIVLAIPMGGVPVGYEVAREYRAPLDLVMSKKIGAPFNPELAIGAVTWNGAVMVDQELVDRWQVPRDYIRGESNKILAEMNSMLDELRVGQGNFPKLYGRIVFIVDDGIATGSTMMAAVEAIRDMGPKDVVIATPVLPSELVDTLRYVAPTVYVHAADDFEAVGQYYEEFETLSNERVKEYLLLANQA</sequence>
<organism evidence="2 3">
    <name type="scientific">Methanooceanicella nereidis</name>
    <dbReference type="NCBI Taxonomy" id="2052831"/>
    <lineage>
        <taxon>Archaea</taxon>
        <taxon>Methanobacteriati</taxon>
        <taxon>Methanobacteriota</taxon>
        <taxon>Stenosarchaea group</taxon>
        <taxon>Methanomicrobia</taxon>
        <taxon>Methanocellales</taxon>
        <taxon>Methanocellaceae</taxon>
        <taxon>Methanooceanicella</taxon>
    </lineage>
</organism>
<dbReference type="CDD" id="cd06223">
    <property type="entry name" value="PRTases_typeI"/>
    <property type="match status" value="1"/>
</dbReference>
<gene>
    <name evidence="2" type="ORF">CUJ83_04515</name>
</gene>
<keyword evidence="3" id="KW-1185">Reference proteome</keyword>
<dbReference type="Proteomes" id="UP001320159">
    <property type="component" value="Unassembled WGS sequence"/>
</dbReference>
<dbReference type="EMBL" id="PGCK01000003">
    <property type="protein sequence ID" value="MCD1294259.1"/>
    <property type="molecule type" value="Genomic_DNA"/>
</dbReference>
<dbReference type="Gene3D" id="3.30.1310.20">
    <property type="entry name" value="PRTase-like"/>
    <property type="match status" value="1"/>
</dbReference>
<dbReference type="SUPFAM" id="SSF53271">
    <property type="entry name" value="PRTase-like"/>
    <property type="match status" value="1"/>
</dbReference>
<dbReference type="AlphaFoldDB" id="A0AAP2RB41"/>
<dbReference type="GO" id="GO:0016757">
    <property type="term" value="F:glycosyltransferase activity"/>
    <property type="evidence" value="ECO:0007669"/>
    <property type="project" value="UniProtKB-KW"/>
</dbReference>